<dbReference type="PANTHER" id="PTHR30466:SF1">
    <property type="entry name" value="FMN REDUCTASE (NADH) RUTF"/>
    <property type="match status" value="1"/>
</dbReference>
<dbReference type="Pfam" id="PF01613">
    <property type="entry name" value="Flavin_Reduct"/>
    <property type="match status" value="1"/>
</dbReference>
<dbReference type="EMBL" id="JBHRTB010000010">
    <property type="protein sequence ID" value="MFC3144637.1"/>
    <property type="molecule type" value="Genomic_DNA"/>
</dbReference>
<evidence type="ECO:0000313" key="3">
    <source>
        <dbReference type="EMBL" id="MFC3144637.1"/>
    </source>
</evidence>
<keyword evidence="1 3" id="KW-0560">Oxidoreductase</keyword>
<dbReference type="InterPro" id="IPR050268">
    <property type="entry name" value="NADH-dep_flavin_reductase"/>
</dbReference>
<dbReference type="GO" id="GO:0016491">
    <property type="term" value="F:oxidoreductase activity"/>
    <property type="evidence" value="ECO:0007669"/>
    <property type="project" value="UniProtKB-KW"/>
</dbReference>
<comment type="caution">
    <text evidence="3">The sequence shown here is derived from an EMBL/GenBank/DDBJ whole genome shotgun (WGS) entry which is preliminary data.</text>
</comment>
<dbReference type="RefSeq" id="WP_275633664.1">
    <property type="nucleotide sequence ID" value="NZ_JARGYD010000006.1"/>
</dbReference>
<name>A0ABV7GXY9_9RHOB</name>
<sequence length="173" mass="18640">MTTETNPEMEDVVPGPDTQKAFRDALGRFATGVTVVTTDSEIGPLGITANSFASVSLDPPLVLWSPAKSSRRYEAFAEAKEFAIHVIGAEQAEISARFSRDGTAFEGCDWTPSDRGVPLLNGCLARFECQTEATHDGGDHRIVVARVLRASWRDGAPLVFSQGQMGLFAPPEI</sequence>
<dbReference type="PANTHER" id="PTHR30466">
    <property type="entry name" value="FLAVIN REDUCTASE"/>
    <property type="match status" value="1"/>
</dbReference>
<feature type="domain" description="Flavin reductase like" evidence="2">
    <location>
        <begin position="26"/>
        <end position="167"/>
    </location>
</feature>
<evidence type="ECO:0000313" key="4">
    <source>
        <dbReference type="Proteomes" id="UP001595632"/>
    </source>
</evidence>
<gene>
    <name evidence="3" type="ORF">ACFOGP_18080</name>
</gene>
<protein>
    <submittedName>
        <fullName evidence="3">Flavin reductase family protein</fullName>
        <ecNumber evidence="3">1.5.1.-</ecNumber>
    </submittedName>
</protein>
<evidence type="ECO:0000256" key="1">
    <source>
        <dbReference type="ARBA" id="ARBA00023002"/>
    </source>
</evidence>
<dbReference type="SMART" id="SM00903">
    <property type="entry name" value="Flavin_Reduct"/>
    <property type="match status" value="1"/>
</dbReference>
<proteinExistence type="predicted"/>
<dbReference type="EC" id="1.5.1.-" evidence="3"/>
<dbReference type="InterPro" id="IPR012349">
    <property type="entry name" value="Split_barrel_FMN-bd"/>
</dbReference>
<dbReference type="InterPro" id="IPR002563">
    <property type="entry name" value="Flavin_Rdtase-like_dom"/>
</dbReference>
<evidence type="ECO:0000259" key="2">
    <source>
        <dbReference type="SMART" id="SM00903"/>
    </source>
</evidence>
<dbReference type="SUPFAM" id="SSF50475">
    <property type="entry name" value="FMN-binding split barrel"/>
    <property type="match status" value="1"/>
</dbReference>
<dbReference type="Proteomes" id="UP001595632">
    <property type="component" value="Unassembled WGS sequence"/>
</dbReference>
<dbReference type="Gene3D" id="2.30.110.10">
    <property type="entry name" value="Electron Transport, Fmn-binding Protein, Chain A"/>
    <property type="match status" value="1"/>
</dbReference>
<organism evidence="3 4">
    <name type="scientific">Psychromarinibacter halotolerans</name>
    <dbReference type="NCBI Taxonomy" id="1775175"/>
    <lineage>
        <taxon>Bacteria</taxon>
        <taxon>Pseudomonadati</taxon>
        <taxon>Pseudomonadota</taxon>
        <taxon>Alphaproteobacteria</taxon>
        <taxon>Rhodobacterales</taxon>
        <taxon>Paracoccaceae</taxon>
        <taxon>Psychromarinibacter</taxon>
    </lineage>
</organism>
<accession>A0ABV7GXY9</accession>
<keyword evidence="4" id="KW-1185">Reference proteome</keyword>
<reference evidence="4" key="1">
    <citation type="journal article" date="2019" name="Int. J. Syst. Evol. Microbiol.">
        <title>The Global Catalogue of Microorganisms (GCM) 10K type strain sequencing project: providing services to taxonomists for standard genome sequencing and annotation.</title>
        <authorList>
            <consortium name="The Broad Institute Genomics Platform"/>
            <consortium name="The Broad Institute Genome Sequencing Center for Infectious Disease"/>
            <person name="Wu L."/>
            <person name="Ma J."/>
        </authorList>
    </citation>
    <scope>NUCLEOTIDE SEQUENCE [LARGE SCALE GENOMIC DNA]</scope>
    <source>
        <strain evidence="4">KCTC 52366</strain>
    </source>
</reference>